<proteinExistence type="predicted"/>
<dbReference type="EnsemblPlants" id="ONIVA09G14140.1">
    <property type="protein sequence ID" value="ONIVA09G14140.1"/>
    <property type="gene ID" value="ONIVA09G14140"/>
</dbReference>
<dbReference type="AlphaFoldDB" id="A0A0E0IL46"/>
<name>A0A0E0IL46_ORYNI</name>
<keyword evidence="3" id="KW-1185">Reference proteome</keyword>
<keyword evidence="1" id="KW-0732">Signal</keyword>
<evidence type="ECO:0000313" key="2">
    <source>
        <dbReference type="EnsemblPlants" id="ONIVA09G14140.1"/>
    </source>
</evidence>
<feature type="signal peptide" evidence="1">
    <location>
        <begin position="1"/>
        <end position="19"/>
    </location>
</feature>
<sequence>MATPEVLLLRVLDMGLLLGDDSGCGEETGLAVTHTQSMDWPDLAEVIIITSSIAIDYTMEDRMAVAMEKAFLSPDQAP</sequence>
<organism evidence="2">
    <name type="scientific">Oryza nivara</name>
    <name type="common">Indian wild rice</name>
    <name type="synonym">Oryza sativa f. spontanea</name>
    <dbReference type="NCBI Taxonomy" id="4536"/>
    <lineage>
        <taxon>Eukaryota</taxon>
        <taxon>Viridiplantae</taxon>
        <taxon>Streptophyta</taxon>
        <taxon>Embryophyta</taxon>
        <taxon>Tracheophyta</taxon>
        <taxon>Spermatophyta</taxon>
        <taxon>Magnoliopsida</taxon>
        <taxon>Liliopsida</taxon>
        <taxon>Poales</taxon>
        <taxon>Poaceae</taxon>
        <taxon>BOP clade</taxon>
        <taxon>Oryzoideae</taxon>
        <taxon>Oryzeae</taxon>
        <taxon>Oryzinae</taxon>
        <taxon>Oryza</taxon>
    </lineage>
</organism>
<accession>A0A0E0IL46</accession>
<dbReference type="Proteomes" id="UP000006591">
    <property type="component" value="Chromosome 9"/>
</dbReference>
<reference evidence="2" key="2">
    <citation type="submission" date="2018-04" db="EMBL/GenBank/DDBJ databases">
        <title>OnivRS2 (Oryza nivara Reference Sequence Version 2).</title>
        <authorList>
            <person name="Zhang J."/>
            <person name="Kudrna D."/>
            <person name="Lee S."/>
            <person name="Talag J."/>
            <person name="Rajasekar S."/>
            <person name="Welchert J."/>
            <person name="Hsing Y.-I."/>
            <person name="Wing R.A."/>
        </authorList>
    </citation>
    <scope>NUCLEOTIDE SEQUENCE [LARGE SCALE GENOMIC DNA]</scope>
    <source>
        <strain evidence="2">SL10</strain>
    </source>
</reference>
<protein>
    <submittedName>
        <fullName evidence="2">Uncharacterized protein</fullName>
    </submittedName>
</protein>
<dbReference type="Gramene" id="ONIVA09G14140.1">
    <property type="protein sequence ID" value="ONIVA09G14140.1"/>
    <property type="gene ID" value="ONIVA09G14140"/>
</dbReference>
<feature type="chain" id="PRO_5002362889" evidence="1">
    <location>
        <begin position="20"/>
        <end position="78"/>
    </location>
</feature>
<dbReference type="HOGENOM" id="CLU_2626198_0_0_1"/>
<evidence type="ECO:0000313" key="3">
    <source>
        <dbReference type="Proteomes" id="UP000006591"/>
    </source>
</evidence>
<reference evidence="2" key="1">
    <citation type="submission" date="2015-04" db="UniProtKB">
        <authorList>
            <consortium name="EnsemblPlants"/>
        </authorList>
    </citation>
    <scope>IDENTIFICATION</scope>
    <source>
        <strain evidence="2">SL10</strain>
    </source>
</reference>
<evidence type="ECO:0000256" key="1">
    <source>
        <dbReference type="SAM" id="SignalP"/>
    </source>
</evidence>